<dbReference type="Pfam" id="PF00406">
    <property type="entry name" value="ADK"/>
    <property type="match status" value="1"/>
</dbReference>
<evidence type="ECO:0000313" key="4">
    <source>
        <dbReference type="EMBL" id="KAK2032365.1"/>
    </source>
</evidence>
<dbReference type="PROSITE" id="PS00113">
    <property type="entry name" value="ADENYLATE_KINASE"/>
    <property type="match status" value="1"/>
</dbReference>
<dbReference type="GO" id="GO:0005524">
    <property type="term" value="F:ATP binding"/>
    <property type="evidence" value="ECO:0007669"/>
    <property type="project" value="InterPro"/>
</dbReference>
<dbReference type="InterPro" id="IPR033690">
    <property type="entry name" value="Adenylat_kinase_CS"/>
</dbReference>
<dbReference type="InterPro" id="IPR000850">
    <property type="entry name" value="Adenylat/UMP-CMP_kin"/>
</dbReference>
<gene>
    <name evidence="4" type="ORF">LX32DRAFT_690875</name>
</gene>
<keyword evidence="2" id="KW-0547">Nucleotide-binding</keyword>
<dbReference type="GO" id="GO:0006139">
    <property type="term" value="P:nucleobase-containing compound metabolic process"/>
    <property type="evidence" value="ECO:0007669"/>
    <property type="project" value="InterPro"/>
</dbReference>
<protein>
    <submittedName>
        <fullName evidence="4">Adenylate kinase</fullName>
    </submittedName>
</protein>
<dbReference type="EMBL" id="MU842831">
    <property type="protein sequence ID" value="KAK2032365.1"/>
    <property type="molecule type" value="Genomic_DNA"/>
</dbReference>
<dbReference type="SUPFAM" id="SSF52540">
    <property type="entry name" value="P-loop containing nucleoside triphosphate hydrolases"/>
    <property type="match status" value="1"/>
</dbReference>
<proteinExistence type="predicted"/>
<dbReference type="GO" id="GO:0019205">
    <property type="term" value="F:nucleobase-containing compound kinase activity"/>
    <property type="evidence" value="ECO:0007669"/>
    <property type="project" value="InterPro"/>
</dbReference>
<dbReference type="Proteomes" id="UP001232148">
    <property type="component" value="Unassembled WGS sequence"/>
</dbReference>
<name>A0AAD9HNN7_9PEZI</name>
<sequence length="166" mass="18824">MKTNSDTPLASTIQDRLDNQGFLTSAELNPFLGLAIKDAMQQNVKGIMIDGFPRCEEQLNSWTRWPFQETIPLEDDAKPDVVLLLNVARDKAEARYLARGRDRNDSADKFAKRFAEYLEEGPVVEKHYREAGLLVEIDNNGTKEESIENLKKELGESPLWRSAIAD</sequence>
<evidence type="ECO:0000256" key="1">
    <source>
        <dbReference type="ARBA" id="ARBA00022679"/>
    </source>
</evidence>
<keyword evidence="3 4" id="KW-0418">Kinase</keyword>
<evidence type="ECO:0000256" key="2">
    <source>
        <dbReference type="ARBA" id="ARBA00022741"/>
    </source>
</evidence>
<dbReference type="InterPro" id="IPR027417">
    <property type="entry name" value="P-loop_NTPase"/>
</dbReference>
<evidence type="ECO:0000313" key="5">
    <source>
        <dbReference type="Proteomes" id="UP001232148"/>
    </source>
</evidence>
<dbReference type="Gene3D" id="3.40.50.300">
    <property type="entry name" value="P-loop containing nucleotide triphosphate hydrolases"/>
    <property type="match status" value="1"/>
</dbReference>
<keyword evidence="5" id="KW-1185">Reference proteome</keyword>
<organism evidence="4 5">
    <name type="scientific">Colletotrichum zoysiae</name>
    <dbReference type="NCBI Taxonomy" id="1216348"/>
    <lineage>
        <taxon>Eukaryota</taxon>
        <taxon>Fungi</taxon>
        <taxon>Dikarya</taxon>
        <taxon>Ascomycota</taxon>
        <taxon>Pezizomycotina</taxon>
        <taxon>Sordariomycetes</taxon>
        <taxon>Hypocreomycetidae</taxon>
        <taxon>Glomerellales</taxon>
        <taxon>Glomerellaceae</taxon>
        <taxon>Colletotrichum</taxon>
        <taxon>Colletotrichum graminicola species complex</taxon>
    </lineage>
</organism>
<dbReference type="AlphaFoldDB" id="A0AAD9HNN7"/>
<comment type="caution">
    <text evidence="4">The sequence shown here is derived from an EMBL/GenBank/DDBJ whole genome shotgun (WGS) entry which is preliminary data.</text>
</comment>
<dbReference type="PANTHER" id="PTHR23359">
    <property type="entry name" value="NUCLEOTIDE KINASE"/>
    <property type="match status" value="1"/>
</dbReference>
<evidence type="ECO:0000256" key="3">
    <source>
        <dbReference type="ARBA" id="ARBA00022777"/>
    </source>
</evidence>
<reference evidence="4" key="1">
    <citation type="submission" date="2021-06" db="EMBL/GenBank/DDBJ databases">
        <title>Comparative genomics, transcriptomics and evolutionary studies reveal genomic signatures of adaptation to plant cell wall in hemibiotrophic fungi.</title>
        <authorList>
            <consortium name="DOE Joint Genome Institute"/>
            <person name="Baroncelli R."/>
            <person name="Diaz J.F."/>
            <person name="Benocci T."/>
            <person name="Peng M."/>
            <person name="Battaglia E."/>
            <person name="Haridas S."/>
            <person name="Andreopoulos W."/>
            <person name="Labutti K."/>
            <person name="Pangilinan J."/>
            <person name="Floch G.L."/>
            <person name="Makela M.R."/>
            <person name="Henrissat B."/>
            <person name="Grigoriev I.V."/>
            <person name="Crouch J.A."/>
            <person name="De Vries R.P."/>
            <person name="Sukno S.A."/>
            <person name="Thon M.R."/>
        </authorList>
    </citation>
    <scope>NUCLEOTIDE SEQUENCE</scope>
    <source>
        <strain evidence="4">MAFF235873</strain>
    </source>
</reference>
<accession>A0AAD9HNN7</accession>
<keyword evidence="1" id="KW-0808">Transferase</keyword>